<feature type="domain" description="Mannosyl-glycoprotein endo-beta-N-acetylglucosamidase-like" evidence="1">
    <location>
        <begin position="128"/>
        <end position="253"/>
    </location>
</feature>
<dbReference type="Proteomes" id="UP000239007">
    <property type="component" value="Unassembled WGS sequence"/>
</dbReference>
<evidence type="ECO:0000313" key="3">
    <source>
        <dbReference type="Proteomes" id="UP000239007"/>
    </source>
</evidence>
<keyword evidence="3" id="KW-1185">Reference proteome</keyword>
<dbReference type="EMBL" id="MSCH01000003">
    <property type="protein sequence ID" value="PQJ54232.1"/>
    <property type="molecule type" value="Genomic_DNA"/>
</dbReference>
<proteinExistence type="predicted"/>
<dbReference type="PANTHER" id="PTHR40572:SF1">
    <property type="entry name" value="PROTEIN BAX"/>
    <property type="match status" value="1"/>
</dbReference>
<dbReference type="AlphaFoldDB" id="A0A2S7UXM0"/>
<dbReference type="OrthoDB" id="9788155at2"/>
<dbReference type="GO" id="GO:0004040">
    <property type="term" value="F:amidase activity"/>
    <property type="evidence" value="ECO:0007669"/>
    <property type="project" value="InterPro"/>
</dbReference>
<gene>
    <name evidence="2" type="ORF">BTO11_11595</name>
</gene>
<dbReference type="RefSeq" id="WP_105052745.1">
    <property type="nucleotide sequence ID" value="NZ_BMYG01000006.1"/>
</dbReference>
<reference evidence="2 3" key="1">
    <citation type="submission" date="2016-12" db="EMBL/GenBank/DDBJ databases">
        <title>Diversity of luminous bacteria.</title>
        <authorList>
            <person name="Yoshizawa S."/>
            <person name="Kogure K."/>
        </authorList>
    </citation>
    <scope>NUCLEOTIDE SEQUENCE [LARGE SCALE GENOMIC DNA]</scope>
    <source>
        <strain evidence="2 3">SA4-48</strain>
    </source>
</reference>
<organism evidence="2 3">
    <name type="scientific">Psychrosphaera saromensis</name>
    <dbReference type="NCBI Taxonomy" id="716813"/>
    <lineage>
        <taxon>Bacteria</taxon>
        <taxon>Pseudomonadati</taxon>
        <taxon>Pseudomonadota</taxon>
        <taxon>Gammaproteobacteria</taxon>
        <taxon>Alteromonadales</taxon>
        <taxon>Pseudoalteromonadaceae</taxon>
        <taxon>Psychrosphaera</taxon>
    </lineage>
</organism>
<accession>A0A2S7UXM0</accession>
<sequence length="268" mass="30612">MFVKLVSKILIIALVVLAAVYPVLNPPKSPTETSTDKESYTVVKNTTLPDFTTYTDVKEKKVAFFSYLTPYVEQINREISLKRDFIQGINKLPENAKVLKKLMKIADSYDVDTDVEFVELKRRLLSKVDGLPLVLVLMQAANESAWGTSRFALEANNLFGQWCFKKGCGLIPSGRPVGKTYEVRKFKYPINSIRSYFHNLNTGFAYKKLRSLRAQLRKDNKKLDATIIADGLISYSTRREAYIAELKHMIRINKKYIKNQPADKPSTK</sequence>
<dbReference type="InterPro" id="IPR053195">
    <property type="entry name" value="Bax-like"/>
</dbReference>
<protein>
    <recommendedName>
        <fullName evidence="1">Mannosyl-glycoprotein endo-beta-N-acetylglucosamidase-like domain-containing protein</fullName>
    </recommendedName>
</protein>
<dbReference type="InterPro" id="IPR002901">
    <property type="entry name" value="MGlyc_endo_b_GlcNAc-like_dom"/>
</dbReference>
<name>A0A2S7UXM0_9GAMM</name>
<evidence type="ECO:0000259" key="1">
    <source>
        <dbReference type="Pfam" id="PF01832"/>
    </source>
</evidence>
<dbReference type="PANTHER" id="PTHR40572">
    <property type="entry name" value="PROTEIN BAX"/>
    <property type="match status" value="1"/>
</dbReference>
<dbReference type="Pfam" id="PF01832">
    <property type="entry name" value="Glucosaminidase"/>
    <property type="match status" value="1"/>
</dbReference>
<comment type="caution">
    <text evidence="2">The sequence shown here is derived from an EMBL/GenBank/DDBJ whole genome shotgun (WGS) entry which is preliminary data.</text>
</comment>
<dbReference type="Gene3D" id="1.10.530.10">
    <property type="match status" value="1"/>
</dbReference>
<evidence type="ECO:0000313" key="2">
    <source>
        <dbReference type="EMBL" id="PQJ54232.1"/>
    </source>
</evidence>